<dbReference type="InterPro" id="IPR007815">
    <property type="entry name" value="Emycin_Estase"/>
</dbReference>
<reference evidence="1 2" key="1">
    <citation type="submission" date="2016-04" db="EMBL/GenBank/DDBJ databases">
        <title>Complete genome sequence and analysis of deep-sea sediment isolate, Amycolatopsis sp. WP1.</title>
        <authorList>
            <person name="Wang H."/>
            <person name="Chen S."/>
            <person name="Wu Q."/>
        </authorList>
    </citation>
    <scope>NUCLEOTIDE SEQUENCE [LARGE SCALE GENOMIC DNA]</scope>
    <source>
        <strain evidence="1 2">WP1</strain>
    </source>
</reference>
<keyword evidence="2" id="KW-1185">Reference proteome</keyword>
<name>A0A344LKQ8_9PSEU</name>
<evidence type="ECO:0000313" key="1">
    <source>
        <dbReference type="EMBL" id="AXB48632.1"/>
    </source>
</evidence>
<dbReference type="Proteomes" id="UP000250434">
    <property type="component" value="Chromosome"/>
</dbReference>
<dbReference type="InterPro" id="IPR052036">
    <property type="entry name" value="Hydrolase/PRTase-associated"/>
</dbReference>
<dbReference type="SUPFAM" id="SSF159501">
    <property type="entry name" value="EreA/ChaN-like"/>
    <property type="match status" value="1"/>
</dbReference>
<dbReference type="Gene3D" id="3.30.1870.10">
    <property type="entry name" value="EreA-like, domain 2"/>
    <property type="match status" value="1"/>
</dbReference>
<dbReference type="RefSeq" id="WP_113697735.1">
    <property type="nucleotide sequence ID" value="NZ_CP015163.1"/>
</dbReference>
<evidence type="ECO:0000313" key="2">
    <source>
        <dbReference type="Proteomes" id="UP000250434"/>
    </source>
</evidence>
<protein>
    <submittedName>
        <fullName evidence="1">Erythromycin esterase</fullName>
    </submittedName>
</protein>
<accession>A0A344LKQ8</accession>
<dbReference type="Gene3D" id="3.40.1660.10">
    <property type="entry name" value="EreA-like (biosynthetic domain)"/>
    <property type="match status" value="1"/>
</dbReference>
<dbReference type="AlphaFoldDB" id="A0A344LKQ8"/>
<dbReference type="Pfam" id="PF05139">
    <property type="entry name" value="Erythro_esteras"/>
    <property type="match status" value="1"/>
</dbReference>
<dbReference type="OrthoDB" id="9810066at2"/>
<dbReference type="PANTHER" id="PTHR31299">
    <property type="entry name" value="ESTERASE, PUTATIVE (AFU_ORTHOLOGUE AFUA_1G05850)-RELATED"/>
    <property type="match status" value="1"/>
</dbReference>
<dbReference type="PANTHER" id="PTHR31299:SF0">
    <property type="entry name" value="ESTERASE, PUTATIVE (AFU_ORTHOLOGUE AFUA_1G05850)-RELATED"/>
    <property type="match status" value="1"/>
</dbReference>
<proteinExistence type="predicted"/>
<gene>
    <name evidence="1" type="ORF">A4R43_19480</name>
</gene>
<organism evidence="1 2">
    <name type="scientific">Amycolatopsis albispora</name>
    <dbReference type="NCBI Taxonomy" id="1804986"/>
    <lineage>
        <taxon>Bacteria</taxon>
        <taxon>Bacillati</taxon>
        <taxon>Actinomycetota</taxon>
        <taxon>Actinomycetes</taxon>
        <taxon>Pseudonocardiales</taxon>
        <taxon>Pseudonocardiaceae</taxon>
        <taxon>Amycolatopsis</taxon>
    </lineage>
</organism>
<dbReference type="Gene3D" id="1.20.1440.30">
    <property type="entry name" value="Biosynthetic Protein domain"/>
    <property type="match status" value="1"/>
</dbReference>
<sequence length="390" mass="41810">MSPLDRLPELIGAANIVAIGENNHHIREFGAFRDRLLRVLVTELGFRAIAFESGFAEGRLVDAWIHGAPGEVAEIARDGFTFSLGDSAEMHTMLTWMREHNAAGGDLRYAGLDVPSSAGSPLPALRAVREYLLDADPGALSLVDNAIAATEPYSAVSSALAPARYQQFGERDRATAALTVLVAHLESTGPVLRRGGDDLAHAVALHHARGALRVDTYLREVLDAMNGTATPVQGASRDTYMAQSVRLAREVWPDRKLVLMLHNGHLQRTPSSLIPGVTNAPVGAHLAAEFGDDYFALALTGGTGHTTGLRPDPAARLGFQVYEEELGAPEPGSVEELLAGHEEGVLDLRPLRADADRPHGIRHAHLTVQTDVANAFDALVYFPRQSACSV</sequence>
<dbReference type="EMBL" id="CP015163">
    <property type="protein sequence ID" value="AXB48632.1"/>
    <property type="molecule type" value="Genomic_DNA"/>
</dbReference>
<dbReference type="KEGG" id="aab:A4R43_19480"/>
<dbReference type="GO" id="GO:0046677">
    <property type="term" value="P:response to antibiotic"/>
    <property type="evidence" value="ECO:0007669"/>
    <property type="project" value="InterPro"/>
</dbReference>
<dbReference type="CDD" id="cd14728">
    <property type="entry name" value="Ere-like"/>
    <property type="match status" value="1"/>
</dbReference>